<dbReference type="Gramene" id="Jr14_11800_p3">
    <property type="protein sequence ID" value="cds.Jr14_11800_p3"/>
    <property type="gene ID" value="Jr14_11800"/>
</dbReference>
<sequence length="136" mass="15731">SPTAQLEVISLQRCQIQIQEQNPFATRFLHHRLQRCMFNHQTFTHDGARPVPPHVAPQRLSKRELEPTNGTLMGFRLRWRGWDSMEKVSSHQPRLLVAGSVASQGLERRELPVARFAYESRSARISVHVSSFTDFR</sequence>
<feature type="non-terminal residue" evidence="1">
    <location>
        <position position="1"/>
    </location>
</feature>
<accession>A0A833U5U1</accession>
<proteinExistence type="predicted"/>
<dbReference type="AlphaFoldDB" id="A0A833U5U1"/>
<evidence type="ECO:0000313" key="1">
    <source>
        <dbReference type="EMBL" id="KAF5446999.1"/>
    </source>
</evidence>
<gene>
    <name evidence="1" type="ORF">F2P56_032589</name>
</gene>
<reference evidence="1" key="1">
    <citation type="submission" date="2015-10" db="EMBL/GenBank/DDBJ databases">
        <authorList>
            <person name="Martinez-Garcia P.J."/>
            <person name="Crepeau M.W."/>
            <person name="Puiu D."/>
            <person name="Gonzalez-Ibeas D."/>
            <person name="Whalen J."/>
            <person name="Stevens K."/>
            <person name="Paul R."/>
            <person name="Butterfield T."/>
            <person name="Britton M."/>
            <person name="Reagan R."/>
            <person name="Chakraborty S."/>
            <person name="Walawage S.L."/>
            <person name="Vasquez-Gross H.A."/>
            <person name="Cardeno C."/>
            <person name="Famula R."/>
            <person name="Pratt K."/>
            <person name="Kuruganti S."/>
            <person name="Aradhya M.K."/>
            <person name="Leslie C.A."/>
            <person name="Dandekar A.M."/>
            <person name="Salzberg S.L."/>
            <person name="Wegrzyn J.L."/>
            <person name="Langley C.H."/>
            <person name="Neale D.B."/>
        </authorList>
    </citation>
    <scope>NUCLEOTIDE SEQUENCE</scope>
    <source>
        <tissue evidence="1">Leaves</tissue>
    </source>
</reference>
<organism evidence="1 2">
    <name type="scientific">Juglans regia</name>
    <name type="common">English walnut</name>
    <dbReference type="NCBI Taxonomy" id="51240"/>
    <lineage>
        <taxon>Eukaryota</taxon>
        <taxon>Viridiplantae</taxon>
        <taxon>Streptophyta</taxon>
        <taxon>Embryophyta</taxon>
        <taxon>Tracheophyta</taxon>
        <taxon>Spermatophyta</taxon>
        <taxon>Magnoliopsida</taxon>
        <taxon>eudicotyledons</taxon>
        <taxon>Gunneridae</taxon>
        <taxon>Pentapetalae</taxon>
        <taxon>rosids</taxon>
        <taxon>fabids</taxon>
        <taxon>Fagales</taxon>
        <taxon>Juglandaceae</taxon>
        <taxon>Juglans</taxon>
    </lineage>
</organism>
<evidence type="ECO:0000313" key="2">
    <source>
        <dbReference type="Proteomes" id="UP000619265"/>
    </source>
</evidence>
<comment type="caution">
    <text evidence="1">The sequence shown here is derived from an EMBL/GenBank/DDBJ whole genome shotgun (WGS) entry which is preliminary data.</text>
</comment>
<protein>
    <submittedName>
        <fullName evidence="1">Uncharacterized protein</fullName>
    </submittedName>
</protein>
<dbReference type="Proteomes" id="UP000619265">
    <property type="component" value="Unassembled WGS sequence"/>
</dbReference>
<dbReference type="EMBL" id="LIHL02000014">
    <property type="protein sequence ID" value="KAF5446999.1"/>
    <property type="molecule type" value="Genomic_DNA"/>
</dbReference>
<reference evidence="1" key="2">
    <citation type="submission" date="2020-03" db="EMBL/GenBank/DDBJ databases">
        <title>Walnut 2.0.</title>
        <authorList>
            <person name="Marrano A."/>
            <person name="Britton M."/>
            <person name="Zimin A.V."/>
            <person name="Zaini P.A."/>
            <person name="Workman R."/>
            <person name="Puiu D."/>
            <person name="Bianco L."/>
            <person name="Allen B.J."/>
            <person name="Troggio M."/>
            <person name="Leslie C.A."/>
            <person name="Timp W."/>
            <person name="Dendekar A."/>
            <person name="Salzberg S.L."/>
            <person name="Neale D.B."/>
        </authorList>
    </citation>
    <scope>NUCLEOTIDE SEQUENCE</scope>
    <source>
        <tissue evidence="1">Leaves</tissue>
    </source>
</reference>
<name>A0A833U5U1_JUGRE</name>